<name>A0AAW0WYM6_CHEQU</name>
<dbReference type="SUPFAM" id="SSF103473">
    <property type="entry name" value="MFS general substrate transporter"/>
    <property type="match status" value="1"/>
</dbReference>
<feature type="transmembrane region" description="Helical" evidence="6">
    <location>
        <begin position="200"/>
        <end position="221"/>
    </location>
</feature>
<feature type="transmembrane region" description="Helical" evidence="6">
    <location>
        <begin position="358"/>
        <end position="381"/>
    </location>
</feature>
<sequence length="449" mass="48772">MDSSEHTPLLEASDISQKTGRPSTVAVTVPILCQEPTLKTHSPTNPSPVDLAEPVADLGSTAWTKLPSPIAPTVPPSYQNSTPQTHSPVDSHDLVDGIIPANGWSYYPDTEDPFSEVLVDKEVKTATYLSRFWILFVFSILAWFQCVQWNTWGPLSESVNAAFPGWGSETVAMMANWGTITFVAFVTPMCWLMNKKGLRVGVLCCAFLVACGTVVRIIPFATTSAKFFTVMCHICAIMVGIAGTLVMAAPPLIAAVWFPPRERTTATVISQAFNQLGSAGSYLEPLLVRSPSNSTTSDEIRSDIKRLMFIYAGVGVAILAAILVYFPTVPPTPPSITSSVERLNFKSSIRKMLRNRDLMLVTLSYGLCVGMPSAWMSVLNYSLHDLGMHQGEAAWVGVTSVLASGLSGLLSGRVTDLVYGHVKLSLIVTLTGNLTCFYWFFLLTWGSIT</sequence>
<dbReference type="InterPro" id="IPR011701">
    <property type="entry name" value="MFS"/>
</dbReference>
<feature type="non-terminal residue" evidence="7">
    <location>
        <position position="449"/>
    </location>
</feature>
<feature type="transmembrane region" description="Helical" evidence="6">
    <location>
        <begin position="307"/>
        <end position="326"/>
    </location>
</feature>
<keyword evidence="4 6" id="KW-0472">Membrane</keyword>
<dbReference type="Proteomes" id="UP001445076">
    <property type="component" value="Unassembled WGS sequence"/>
</dbReference>
<evidence type="ECO:0000256" key="2">
    <source>
        <dbReference type="ARBA" id="ARBA00022692"/>
    </source>
</evidence>
<feature type="transmembrane region" description="Helical" evidence="6">
    <location>
        <begin position="393"/>
        <end position="412"/>
    </location>
</feature>
<keyword evidence="8" id="KW-1185">Reference proteome</keyword>
<dbReference type="Pfam" id="PF07690">
    <property type="entry name" value="MFS_1"/>
    <property type="match status" value="1"/>
</dbReference>
<dbReference type="EMBL" id="JARKIK010000058">
    <property type="protein sequence ID" value="KAK8732036.1"/>
    <property type="molecule type" value="Genomic_DNA"/>
</dbReference>
<evidence type="ECO:0000256" key="1">
    <source>
        <dbReference type="ARBA" id="ARBA00004141"/>
    </source>
</evidence>
<dbReference type="PANTHER" id="PTHR10924:SF27">
    <property type="entry name" value="SOLUTE CARRIER FAMILY 49 MEMBER 4"/>
    <property type="match status" value="1"/>
</dbReference>
<dbReference type="AlphaFoldDB" id="A0AAW0WYM6"/>
<feature type="transmembrane region" description="Helical" evidence="6">
    <location>
        <begin position="227"/>
        <end position="258"/>
    </location>
</feature>
<evidence type="ECO:0000256" key="6">
    <source>
        <dbReference type="SAM" id="Phobius"/>
    </source>
</evidence>
<organism evidence="7 8">
    <name type="scientific">Cherax quadricarinatus</name>
    <name type="common">Australian red claw crayfish</name>
    <dbReference type="NCBI Taxonomy" id="27406"/>
    <lineage>
        <taxon>Eukaryota</taxon>
        <taxon>Metazoa</taxon>
        <taxon>Ecdysozoa</taxon>
        <taxon>Arthropoda</taxon>
        <taxon>Crustacea</taxon>
        <taxon>Multicrustacea</taxon>
        <taxon>Malacostraca</taxon>
        <taxon>Eumalacostraca</taxon>
        <taxon>Eucarida</taxon>
        <taxon>Decapoda</taxon>
        <taxon>Pleocyemata</taxon>
        <taxon>Astacidea</taxon>
        <taxon>Parastacoidea</taxon>
        <taxon>Parastacidae</taxon>
        <taxon>Cherax</taxon>
    </lineage>
</organism>
<comment type="caution">
    <text evidence="7">The sequence shown here is derived from an EMBL/GenBank/DDBJ whole genome shotgun (WGS) entry which is preliminary data.</text>
</comment>
<dbReference type="PANTHER" id="PTHR10924">
    <property type="entry name" value="MAJOR FACILITATOR SUPERFAMILY PROTEIN-RELATED"/>
    <property type="match status" value="1"/>
</dbReference>
<evidence type="ECO:0000256" key="5">
    <source>
        <dbReference type="SAM" id="MobiDB-lite"/>
    </source>
</evidence>
<protein>
    <submittedName>
        <fullName evidence="7">Uncharacterized protein</fullName>
    </submittedName>
</protein>
<comment type="subcellular location">
    <subcellularLocation>
        <location evidence="1">Membrane</location>
        <topology evidence="1">Multi-pass membrane protein</topology>
    </subcellularLocation>
</comment>
<evidence type="ECO:0000256" key="3">
    <source>
        <dbReference type="ARBA" id="ARBA00022989"/>
    </source>
</evidence>
<dbReference type="InterPro" id="IPR036259">
    <property type="entry name" value="MFS_trans_sf"/>
</dbReference>
<accession>A0AAW0WYM6</accession>
<keyword evidence="3 6" id="KW-1133">Transmembrane helix</keyword>
<evidence type="ECO:0000256" key="4">
    <source>
        <dbReference type="ARBA" id="ARBA00023136"/>
    </source>
</evidence>
<feature type="transmembrane region" description="Helical" evidence="6">
    <location>
        <begin position="424"/>
        <end position="445"/>
    </location>
</feature>
<dbReference type="GO" id="GO:0016020">
    <property type="term" value="C:membrane"/>
    <property type="evidence" value="ECO:0007669"/>
    <property type="project" value="UniProtKB-SubCell"/>
</dbReference>
<dbReference type="InterPro" id="IPR049680">
    <property type="entry name" value="FLVCR1-2_SLC49-like"/>
</dbReference>
<gene>
    <name evidence="7" type="ORF">OTU49_007150</name>
</gene>
<evidence type="ECO:0000313" key="8">
    <source>
        <dbReference type="Proteomes" id="UP001445076"/>
    </source>
</evidence>
<feature type="transmembrane region" description="Helical" evidence="6">
    <location>
        <begin position="171"/>
        <end position="193"/>
    </location>
</feature>
<dbReference type="GO" id="GO:0022857">
    <property type="term" value="F:transmembrane transporter activity"/>
    <property type="evidence" value="ECO:0007669"/>
    <property type="project" value="InterPro"/>
</dbReference>
<keyword evidence="2 6" id="KW-0812">Transmembrane</keyword>
<reference evidence="7 8" key="1">
    <citation type="journal article" date="2024" name="BMC Genomics">
        <title>Genome assembly of redclaw crayfish (Cherax quadricarinatus) provides insights into its immune adaptation and hypoxia tolerance.</title>
        <authorList>
            <person name="Liu Z."/>
            <person name="Zheng J."/>
            <person name="Li H."/>
            <person name="Fang K."/>
            <person name="Wang S."/>
            <person name="He J."/>
            <person name="Zhou D."/>
            <person name="Weng S."/>
            <person name="Chi M."/>
            <person name="Gu Z."/>
            <person name="He J."/>
            <person name="Li F."/>
            <person name="Wang M."/>
        </authorList>
    </citation>
    <scope>NUCLEOTIDE SEQUENCE [LARGE SCALE GENOMIC DNA]</scope>
    <source>
        <strain evidence="7">ZL_2023a</strain>
    </source>
</reference>
<evidence type="ECO:0000313" key="7">
    <source>
        <dbReference type="EMBL" id="KAK8732036.1"/>
    </source>
</evidence>
<proteinExistence type="predicted"/>
<dbReference type="Gene3D" id="1.20.1250.20">
    <property type="entry name" value="MFS general substrate transporter like domains"/>
    <property type="match status" value="1"/>
</dbReference>
<feature type="transmembrane region" description="Helical" evidence="6">
    <location>
        <begin position="132"/>
        <end position="151"/>
    </location>
</feature>
<feature type="region of interest" description="Disordered" evidence="5">
    <location>
        <begin position="1"/>
        <end position="21"/>
    </location>
</feature>